<proteinExistence type="predicted"/>
<protein>
    <submittedName>
        <fullName evidence="1">Uncharacterized protein</fullName>
    </submittedName>
</protein>
<gene>
    <name evidence="1" type="ORF">CY0110_19652</name>
</gene>
<organism evidence="1 2">
    <name type="scientific">Crocosphaera chwakensis CCY0110</name>
    <dbReference type="NCBI Taxonomy" id="391612"/>
    <lineage>
        <taxon>Bacteria</taxon>
        <taxon>Bacillati</taxon>
        <taxon>Cyanobacteriota</taxon>
        <taxon>Cyanophyceae</taxon>
        <taxon>Oscillatoriophycideae</taxon>
        <taxon>Chroococcales</taxon>
        <taxon>Aphanothecaceae</taxon>
        <taxon>Crocosphaera</taxon>
        <taxon>Crocosphaera chwakensis</taxon>
    </lineage>
</organism>
<keyword evidence="2" id="KW-1185">Reference proteome</keyword>
<comment type="caution">
    <text evidence="1">The sequence shown here is derived from an EMBL/GenBank/DDBJ whole genome shotgun (WGS) entry which is preliminary data.</text>
</comment>
<accession>A3IJR2</accession>
<evidence type="ECO:0000313" key="1">
    <source>
        <dbReference type="EMBL" id="EAZ94044.1"/>
    </source>
</evidence>
<evidence type="ECO:0000313" key="2">
    <source>
        <dbReference type="Proteomes" id="UP000003781"/>
    </source>
</evidence>
<reference evidence="1 2" key="1">
    <citation type="submission" date="2007-03" db="EMBL/GenBank/DDBJ databases">
        <authorList>
            <person name="Stal L."/>
            <person name="Ferriera S."/>
            <person name="Johnson J."/>
            <person name="Kravitz S."/>
            <person name="Beeson K."/>
            <person name="Sutton G."/>
            <person name="Rogers Y.-H."/>
            <person name="Friedman R."/>
            <person name="Frazier M."/>
            <person name="Venter J.C."/>
        </authorList>
    </citation>
    <scope>NUCLEOTIDE SEQUENCE [LARGE SCALE GENOMIC DNA]</scope>
    <source>
        <strain evidence="1 2">CCY0110</strain>
    </source>
</reference>
<dbReference type="Proteomes" id="UP000003781">
    <property type="component" value="Unassembled WGS sequence"/>
</dbReference>
<name>A3IJR2_9CHRO</name>
<dbReference type="EMBL" id="AAXW01000002">
    <property type="protein sequence ID" value="EAZ94044.1"/>
    <property type="molecule type" value="Genomic_DNA"/>
</dbReference>
<sequence>MTRNIGCVCCYFISNQTISHVFSIRQP</sequence>
<dbReference type="AlphaFoldDB" id="A3IJR2"/>